<reference evidence="3 4" key="1">
    <citation type="submission" date="2017-08" db="EMBL/GenBank/DDBJ databases">
        <title>Complete genome sequence of bacteriophage vB_VpaS_KF6.</title>
        <authorList>
            <person name="Yu J."/>
            <person name="Kwak S.-J."/>
            <person name="Lim J.-A."/>
            <person name="Chang H.-J."/>
        </authorList>
    </citation>
    <scope>NUCLEOTIDE SEQUENCE [LARGE SCALE GENOMIC DNA]</scope>
</reference>
<evidence type="ECO:0000259" key="2">
    <source>
        <dbReference type="Pfam" id="PF13264"/>
    </source>
</evidence>
<dbReference type="InterPro" id="IPR025129">
    <property type="entry name" value="DUF4055"/>
</dbReference>
<sequence>MAEENKKAEKVTFTAKEIEHKNKIYTQKIKRWEKNRLVCAGTDAVKEAGVKLLPQLEGQSTDEYDAMVVRANFFPGALRALHGTNGMIHAKTPTITFPEGKMSYLDNIGLSGSSIAEVAEEITEEQMLQGWVGIFAFYNSVPGTSELKPFLSVIRAENIWDWRFGVVNGVKQLTYVKFVEYVESPDSNMFLSVEIPQVTQLWLDKNGKLNYRIVQKQPGEQKGEASWVQKQGGAVLVRGKEVEGVPFRLIGARKMSGRPEEAPIEPIVDVNISHYITSADLEQGRHFTALPTPYICSASLDPDKDFRIGGYNCWIIPENEAKVGMLEYTGQGLLSLEKADTEKKWEMAVLGARMLQNDKKANESKDTVRLRQTGENSIVTNVARQCSVALTYLLGKFIAPWTLVSSGTKVGFVLTTDFLTIEISTEMLNSMAALVATDKMSMETFFYNLQRGGIYEAGTTLEKEMQRIEKQFEKQMKQLGRKSDVVDLDDEEDEIPDDEQAKKDEKKTATNDHVDNQAKSKD</sequence>
<evidence type="ECO:0000256" key="1">
    <source>
        <dbReference type="SAM" id="MobiDB-lite"/>
    </source>
</evidence>
<feature type="domain" description="DUF4055" evidence="2">
    <location>
        <begin position="263"/>
        <end position="401"/>
    </location>
</feature>
<feature type="compositionally biased region" description="Basic and acidic residues" evidence="1">
    <location>
        <begin position="499"/>
        <end position="522"/>
    </location>
</feature>
<organism evidence="3 4">
    <name type="scientific">Vibrio phage vB_VpaS_KF6</name>
    <dbReference type="NCBI Taxonomy" id="2041477"/>
    <lineage>
        <taxon>Viruses</taxon>
        <taxon>Duplodnaviria</taxon>
        <taxon>Heunggongvirae</taxon>
        <taxon>Uroviricota</taxon>
        <taxon>Caudoviricetes</taxon>
        <taxon>Mardecavirus</taxon>
        <taxon>Mardecavirus SSP002</taxon>
    </lineage>
</organism>
<feature type="compositionally biased region" description="Acidic residues" evidence="1">
    <location>
        <begin position="486"/>
        <end position="498"/>
    </location>
</feature>
<accession>A0A384WK34</accession>
<protein>
    <submittedName>
        <fullName evidence="3">Portal protein</fullName>
    </submittedName>
</protein>
<name>A0A384WK34_9CAUD</name>
<evidence type="ECO:0000313" key="4">
    <source>
        <dbReference type="Proteomes" id="UP000259921"/>
    </source>
</evidence>
<proteinExistence type="predicted"/>
<dbReference type="Proteomes" id="UP000259921">
    <property type="component" value="Segment"/>
</dbReference>
<feature type="region of interest" description="Disordered" evidence="1">
    <location>
        <begin position="477"/>
        <end position="522"/>
    </location>
</feature>
<evidence type="ECO:0000313" key="3">
    <source>
        <dbReference type="EMBL" id="ATI19433.1"/>
    </source>
</evidence>
<dbReference type="EMBL" id="MF754116">
    <property type="protein sequence ID" value="ATI19433.1"/>
    <property type="molecule type" value="Genomic_DNA"/>
</dbReference>
<dbReference type="Pfam" id="PF13264">
    <property type="entry name" value="DUF4055"/>
    <property type="match status" value="1"/>
</dbReference>
<gene>
    <name evidence="3" type="ORF">KF6_025</name>
</gene>